<keyword evidence="3" id="KW-1185">Reference proteome</keyword>
<dbReference type="Proteomes" id="UP000027195">
    <property type="component" value="Unassembled WGS sequence"/>
</dbReference>
<gene>
    <name evidence="2" type="ORF">BOTBODRAFT_181559</name>
</gene>
<proteinExistence type="predicted"/>
<sequence length="171" mass="18611">MDIYLAFLFTNMSITPGEQTDPNYPGDGDGDGDMPGLLPVPDSDSESDDLPALLAPSDSDSELHSLPCCEAEAEDTSIQPATSTSPSLFLSMDANFRVQCRHMRTTETAIVSYDVACQYRRPLADSNRLSILIPKMHCIAHQVEMCSPDKANGQAEDEEGYGADMEGEEKE</sequence>
<reference evidence="3" key="1">
    <citation type="journal article" date="2014" name="Proc. Natl. Acad. Sci. U.S.A.">
        <title>Extensive sampling of basidiomycete genomes demonstrates inadequacy of the white-rot/brown-rot paradigm for wood decay fungi.</title>
        <authorList>
            <person name="Riley R."/>
            <person name="Salamov A.A."/>
            <person name="Brown D.W."/>
            <person name="Nagy L.G."/>
            <person name="Floudas D."/>
            <person name="Held B.W."/>
            <person name="Levasseur A."/>
            <person name="Lombard V."/>
            <person name="Morin E."/>
            <person name="Otillar R."/>
            <person name="Lindquist E.A."/>
            <person name="Sun H."/>
            <person name="LaButti K.M."/>
            <person name="Schmutz J."/>
            <person name="Jabbour D."/>
            <person name="Luo H."/>
            <person name="Baker S.E."/>
            <person name="Pisabarro A.G."/>
            <person name="Walton J.D."/>
            <person name="Blanchette R.A."/>
            <person name="Henrissat B."/>
            <person name="Martin F."/>
            <person name="Cullen D."/>
            <person name="Hibbett D.S."/>
            <person name="Grigoriev I.V."/>
        </authorList>
    </citation>
    <scope>NUCLEOTIDE SEQUENCE [LARGE SCALE GENOMIC DNA]</scope>
    <source>
        <strain evidence="3">FD-172 SS1</strain>
    </source>
</reference>
<protein>
    <submittedName>
        <fullName evidence="2">Uncharacterized protein</fullName>
    </submittedName>
</protein>
<feature type="region of interest" description="Disordered" evidence="1">
    <location>
        <begin position="149"/>
        <end position="171"/>
    </location>
</feature>
<dbReference type="EMBL" id="KL198134">
    <property type="protein sequence ID" value="KDQ06491.1"/>
    <property type="molecule type" value="Genomic_DNA"/>
</dbReference>
<evidence type="ECO:0000313" key="3">
    <source>
        <dbReference type="Proteomes" id="UP000027195"/>
    </source>
</evidence>
<accession>A0A067M4I5</accession>
<evidence type="ECO:0000256" key="1">
    <source>
        <dbReference type="SAM" id="MobiDB-lite"/>
    </source>
</evidence>
<dbReference type="AlphaFoldDB" id="A0A067M4I5"/>
<dbReference type="HOGENOM" id="CLU_1824981_0_0_1"/>
<name>A0A067M4I5_BOTB1</name>
<organism evidence="2 3">
    <name type="scientific">Botryobasidium botryosum (strain FD-172 SS1)</name>
    <dbReference type="NCBI Taxonomy" id="930990"/>
    <lineage>
        <taxon>Eukaryota</taxon>
        <taxon>Fungi</taxon>
        <taxon>Dikarya</taxon>
        <taxon>Basidiomycota</taxon>
        <taxon>Agaricomycotina</taxon>
        <taxon>Agaricomycetes</taxon>
        <taxon>Cantharellales</taxon>
        <taxon>Botryobasidiaceae</taxon>
        <taxon>Botryobasidium</taxon>
    </lineage>
</organism>
<dbReference type="InParanoid" id="A0A067M4I5"/>
<feature type="compositionally biased region" description="Acidic residues" evidence="1">
    <location>
        <begin position="155"/>
        <end position="171"/>
    </location>
</feature>
<evidence type="ECO:0000313" key="2">
    <source>
        <dbReference type="EMBL" id="KDQ06491.1"/>
    </source>
</evidence>
<feature type="region of interest" description="Disordered" evidence="1">
    <location>
        <begin position="15"/>
        <end position="64"/>
    </location>
</feature>